<accession>A0AAV5JU18</accession>
<keyword evidence="3" id="KW-1185">Reference proteome</keyword>
<protein>
    <submittedName>
        <fullName evidence="2">Uncharacterized protein</fullName>
    </submittedName>
</protein>
<proteinExistence type="predicted"/>
<evidence type="ECO:0000256" key="1">
    <source>
        <dbReference type="SAM" id="MobiDB-lite"/>
    </source>
</evidence>
<sequence length="95" mass="9530">MAVGSVQQRWGLGHRLNAVTGAQAWQGSAGDLGAESWVGAMQGWCWLVGGAEGARDLGAEQGAGVQAYRAAAGDLGVGSIGSGEEKGEGWGEDAE</sequence>
<evidence type="ECO:0000313" key="2">
    <source>
        <dbReference type="EMBL" id="GKV17187.1"/>
    </source>
</evidence>
<name>A0AAV5JU18_9ROSI</name>
<dbReference type="Proteomes" id="UP001054252">
    <property type="component" value="Unassembled WGS sequence"/>
</dbReference>
<organism evidence="2 3">
    <name type="scientific">Rubroshorea leprosula</name>
    <dbReference type="NCBI Taxonomy" id="152421"/>
    <lineage>
        <taxon>Eukaryota</taxon>
        <taxon>Viridiplantae</taxon>
        <taxon>Streptophyta</taxon>
        <taxon>Embryophyta</taxon>
        <taxon>Tracheophyta</taxon>
        <taxon>Spermatophyta</taxon>
        <taxon>Magnoliopsida</taxon>
        <taxon>eudicotyledons</taxon>
        <taxon>Gunneridae</taxon>
        <taxon>Pentapetalae</taxon>
        <taxon>rosids</taxon>
        <taxon>malvids</taxon>
        <taxon>Malvales</taxon>
        <taxon>Dipterocarpaceae</taxon>
        <taxon>Rubroshorea</taxon>
    </lineage>
</organism>
<comment type="caution">
    <text evidence="2">The sequence shown here is derived from an EMBL/GenBank/DDBJ whole genome shotgun (WGS) entry which is preliminary data.</text>
</comment>
<gene>
    <name evidence="2" type="ORF">SLEP1_g27723</name>
</gene>
<dbReference type="EMBL" id="BPVZ01000047">
    <property type="protein sequence ID" value="GKV17187.1"/>
    <property type="molecule type" value="Genomic_DNA"/>
</dbReference>
<dbReference type="AlphaFoldDB" id="A0AAV5JU18"/>
<reference evidence="2 3" key="1">
    <citation type="journal article" date="2021" name="Commun. Biol.">
        <title>The genome of Shorea leprosula (Dipterocarpaceae) highlights the ecological relevance of drought in aseasonal tropical rainforests.</title>
        <authorList>
            <person name="Ng K.K.S."/>
            <person name="Kobayashi M.J."/>
            <person name="Fawcett J.A."/>
            <person name="Hatakeyama M."/>
            <person name="Paape T."/>
            <person name="Ng C.H."/>
            <person name="Ang C.C."/>
            <person name="Tnah L.H."/>
            <person name="Lee C.T."/>
            <person name="Nishiyama T."/>
            <person name="Sese J."/>
            <person name="O'Brien M.J."/>
            <person name="Copetti D."/>
            <person name="Mohd Noor M.I."/>
            <person name="Ong R.C."/>
            <person name="Putra M."/>
            <person name="Sireger I.Z."/>
            <person name="Indrioko S."/>
            <person name="Kosugi Y."/>
            <person name="Izuno A."/>
            <person name="Isagi Y."/>
            <person name="Lee S.L."/>
            <person name="Shimizu K.K."/>
        </authorList>
    </citation>
    <scope>NUCLEOTIDE SEQUENCE [LARGE SCALE GENOMIC DNA]</scope>
    <source>
        <strain evidence="2">214</strain>
    </source>
</reference>
<evidence type="ECO:0000313" key="3">
    <source>
        <dbReference type="Proteomes" id="UP001054252"/>
    </source>
</evidence>
<feature type="region of interest" description="Disordered" evidence="1">
    <location>
        <begin position="76"/>
        <end position="95"/>
    </location>
</feature>